<reference evidence="1 2" key="1">
    <citation type="submission" date="2016-07" db="EMBL/GenBank/DDBJ databases">
        <title>Multiple horizontal gene transfer events from other fungi enriched the ability of initially mycotrophic Trichoderma (Ascomycota) to feed on dead plant biomass.</title>
        <authorList>
            <consortium name="DOE Joint Genome Institute"/>
            <person name="Aerts A."/>
            <person name="Atanasova L."/>
            <person name="Chenthamara K."/>
            <person name="Zhang J."/>
            <person name="Grujic M."/>
            <person name="Henrissat B."/>
            <person name="Kuo A."/>
            <person name="Salamov A."/>
            <person name="Lipzen A."/>
            <person name="Labutti K."/>
            <person name="Barry K."/>
            <person name="Miao Y."/>
            <person name="Rahimi M.J."/>
            <person name="Shen Q."/>
            <person name="Grigoriev I.V."/>
            <person name="Kubicek C.P."/>
            <person name="Druzhinina I.S."/>
        </authorList>
    </citation>
    <scope>NUCLEOTIDE SEQUENCE [LARGE SCALE GENOMIC DNA]</scope>
    <source>
        <strain evidence="1 2">CBS 226.95</strain>
    </source>
</reference>
<dbReference type="EMBL" id="KZ679678">
    <property type="protein sequence ID" value="PTB56624.1"/>
    <property type="molecule type" value="Genomic_DNA"/>
</dbReference>
<dbReference type="RefSeq" id="XP_024776301.1">
    <property type="nucleotide sequence ID" value="XM_024914725.1"/>
</dbReference>
<name>A0A2T4AHQ8_TRIHA</name>
<accession>A0A2T4AHQ8</accession>
<evidence type="ECO:0000313" key="2">
    <source>
        <dbReference type="Proteomes" id="UP000241690"/>
    </source>
</evidence>
<gene>
    <name evidence="1" type="ORF">M431DRAFT_383001</name>
</gene>
<sequence length="192" mass="22447">MCRKSALKAVAILWGTRCKRLSRESIQGFDDDCRQKRRDSLAKLRWFLRLKRSPATLMTILRARTTYITRHCNEPVLGCTSPRTPCCSCSAFNPAANPCIQHAGADTSFPHWLSLPREPYRETELYIFYFHECKIHIYLGNQDQAPIRFCIGRAPFYLRLQRGHRWHQHSIPCRSLTNLLRHLCMPIRIAFS</sequence>
<dbReference type="AlphaFoldDB" id="A0A2T4AHQ8"/>
<evidence type="ECO:0000313" key="1">
    <source>
        <dbReference type="EMBL" id="PTB56624.1"/>
    </source>
</evidence>
<keyword evidence="2" id="KW-1185">Reference proteome</keyword>
<dbReference type="GeneID" id="36623291"/>
<protein>
    <submittedName>
        <fullName evidence="1">Uncharacterized protein</fullName>
    </submittedName>
</protein>
<organism evidence="1 2">
    <name type="scientific">Trichoderma harzianum CBS 226.95</name>
    <dbReference type="NCBI Taxonomy" id="983964"/>
    <lineage>
        <taxon>Eukaryota</taxon>
        <taxon>Fungi</taxon>
        <taxon>Dikarya</taxon>
        <taxon>Ascomycota</taxon>
        <taxon>Pezizomycotina</taxon>
        <taxon>Sordariomycetes</taxon>
        <taxon>Hypocreomycetidae</taxon>
        <taxon>Hypocreales</taxon>
        <taxon>Hypocreaceae</taxon>
        <taxon>Trichoderma</taxon>
    </lineage>
</organism>
<proteinExistence type="predicted"/>
<dbReference type="Proteomes" id="UP000241690">
    <property type="component" value="Unassembled WGS sequence"/>
</dbReference>